<dbReference type="eggNOG" id="arCOG00706">
    <property type="taxonomic scope" value="Archaea"/>
</dbReference>
<organism evidence="10">
    <name type="scientific">Geoglobus acetivorans</name>
    <dbReference type="NCBI Taxonomy" id="565033"/>
    <lineage>
        <taxon>Archaea</taxon>
        <taxon>Methanobacteriati</taxon>
        <taxon>Methanobacteriota</taxon>
        <taxon>Archaeoglobi</taxon>
        <taxon>Archaeoglobales</taxon>
        <taxon>Archaeoglobaceae</taxon>
        <taxon>Geoglobus</taxon>
    </lineage>
</organism>
<dbReference type="PANTHER" id="PTHR30038">
    <property type="entry name" value="ALDEHYDE FERREDOXIN OXIDOREDUCTASE"/>
    <property type="match status" value="1"/>
</dbReference>
<dbReference type="STRING" id="565033.GACE_0775"/>
<dbReference type="GO" id="GO:0009055">
    <property type="term" value="F:electron transfer activity"/>
    <property type="evidence" value="ECO:0007669"/>
    <property type="project" value="InterPro"/>
</dbReference>
<dbReference type="GO" id="GO:0016625">
    <property type="term" value="F:oxidoreductase activity, acting on the aldehyde or oxo group of donors, iron-sulfur protein as acceptor"/>
    <property type="evidence" value="ECO:0007669"/>
    <property type="project" value="InterPro"/>
</dbReference>
<comment type="cofactor">
    <cofactor evidence="8">
        <name>tungstopterin</name>
        <dbReference type="ChEBI" id="CHEBI:30402"/>
    </cofactor>
</comment>
<dbReference type="InterPro" id="IPR036503">
    <property type="entry name" value="Ald_Fedxn_OxRdtase_N_sf"/>
</dbReference>
<name>A0A0A7GCR5_GEOAI</name>
<keyword evidence="6" id="KW-0408">Iron</keyword>
<dbReference type="RefSeq" id="WP_048091331.1">
    <property type="nucleotide sequence ID" value="NZ_CP009552.1"/>
</dbReference>
<feature type="domain" description="Aldehyde ferredoxin oxidoreductase N-terminal" evidence="9">
    <location>
        <begin position="3"/>
        <end position="206"/>
    </location>
</feature>
<dbReference type="AlphaFoldDB" id="A0A0A7GCR5"/>
<evidence type="ECO:0000256" key="1">
    <source>
        <dbReference type="ARBA" id="ARBA00001966"/>
    </source>
</evidence>
<evidence type="ECO:0000256" key="8">
    <source>
        <dbReference type="ARBA" id="ARBA00049934"/>
    </source>
</evidence>
<evidence type="ECO:0000259" key="9">
    <source>
        <dbReference type="SMART" id="SM00790"/>
    </source>
</evidence>
<evidence type="ECO:0000313" key="10">
    <source>
        <dbReference type="EMBL" id="AIY89825.1"/>
    </source>
</evidence>
<comment type="cofactor">
    <cofactor evidence="1">
        <name>[4Fe-4S] cluster</name>
        <dbReference type="ChEBI" id="CHEBI:49883"/>
    </cofactor>
</comment>
<dbReference type="GO" id="GO:0051539">
    <property type="term" value="F:4 iron, 4 sulfur cluster binding"/>
    <property type="evidence" value="ECO:0007669"/>
    <property type="project" value="UniProtKB-KW"/>
</dbReference>
<keyword evidence="4" id="KW-0479">Metal-binding</keyword>
<dbReference type="SUPFAM" id="SSF48310">
    <property type="entry name" value="Aldehyde ferredoxin oxidoreductase, C-terminal domains"/>
    <property type="match status" value="1"/>
</dbReference>
<accession>A0A0A7GCR5</accession>
<evidence type="ECO:0000256" key="4">
    <source>
        <dbReference type="ARBA" id="ARBA00022723"/>
    </source>
</evidence>
<dbReference type="Proteomes" id="UP000030624">
    <property type="component" value="Chromosome"/>
</dbReference>
<sequence>MVLNRKLGIIDLGKNRVLVREIPVELRKKHLGGRGLNWYYLYNSIRPDVDPYSPENVLAIGAGLLTGFPALGAGRTQISTKNPMTGGVGDSNMGGAFGPQLRLAGFDHLLIVGRAEKPSYILVRDGGIEIRSAEHLWGLDTHTAQKVLREETGDDRAESMVIGRAGENLVSFANVMNGIKNAGGRSGTGAVMGSKNLKAIVASGDIDLVVHDPEKLLDYALEVDRRARNTKWAKTLGRLGTPLLYDVSYTTGFIGTLNWQYNTPGEDGKPLEAENLEKYSVKMVACIGCSVHCRHRVKIREGRYRGVVTEGPEYAAIGAFGTGVGVYDWEFVIKCNEMANKWGIDLISLGTTVAWAFELFQRGYITENDTGGLRLEWGDENAVLELAKMIVERKNVGNVLADGMLKASEKFGKDSLYYANQTKGHPNLLTDERGIPSFALGIATSTRGADHLRSRPGIDLFQLPEETLERIYGHRIVSDFTAYETKGIMVWWHELLYNVVDSLGICKFQTVFNSANSPRFEDYVPLIEFAAGIRMTKEDLMEIGERNYTIERMFNVLNGFSRKDDYPPERYFREETKRGLPFMKGRKLDREKYDMMLEEYYRQHGWDENGVPKRETLERLGISEPDYSILEVL</sequence>
<comment type="similarity">
    <text evidence="2">Belongs to the AOR/FOR family.</text>
</comment>
<dbReference type="Pfam" id="PF01314">
    <property type="entry name" value="AFOR_C"/>
    <property type="match status" value="1"/>
</dbReference>
<dbReference type="SUPFAM" id="SSF56228">
    <property type="entry name" value="Aldehyde ferredoxin oxidoreductase, N-terminal domain"/>
    <property type="match status" value="1"/>
</dbReference>
<gene>
    <name evidence="10" type="ORF">GACE_0775</name>
</gene>
<dbReference type="InterPro" id="IPR013985">
    <property type="entry name" value="Ald_Fedxn_OxRdtase_dom3"/>
</dbReference>
<dbReference type="Gene3D" id="3.60.9.10">
    <property type="entry name" value="Aldehyde ferredoxin oxidoreductase, N-terminal domain"/>
    <property type="match status" value="1"/>
</dbReference>
<evidence type="ECO:0000256" key="3">
    <source>
        <dbReference type="ARBA" id="ARBA00022485"/>
    </source>
</evidence>
<dbReference type="PANTHER" id="PTHR30038:SF7">
    <property type="entry name" value="TUNGSTEN-CONTAINING GLYCERALDEHYDE-3-PHOSPHATE:FERREDOXIN OXIDOREDUCTASE"/>
    <property type="match status" value="1"/>
</dbReference>
<evidence type="ECO:0000256" key="6">
    <source>
        <dbReference type="ARBA" id="ARBA00023004"/>
    </source>
</evidence>
<keyword evidence="7" id="KW-0411">Iron-sulfur</keyword>
<dbReference type="Gene3D" id="1.10.599.10">
    <property type="entry name" value="Aldehyde Ferredoxin Oxidoreductase Protein, subunit A, domain 3"/>
    <property type="match status" value="1"/>
</dbReference>
<dbReference type="InterPro" id="IPR013983">
    <property type="entry name" value="Ald_Fedxn_OxRdtase_N"/>
</dbReference>
<dbReference type="SMART" id="SM00790">
    <property type="entry name" value="AFOR_N"/>
    <property type="match status" value="1"/>
</dbReference>
<evidence type="ECO:0000256" key="5">
    <source>
        <dbReference type="ARBA" id="ARBA00023002"/>
    </source>
</evidence>
<dbReference type="InterPro" id="IPR051919">
    <property type="entry name" value="W-dependent_AOR"/>
</dbReference>
<dbReference type="EMBL" id="CP009552">
    <property type="protein sequence ID" value="AIY89825.1"/>
    <property type="molecule type" value="Genomic_DNA"/>
</dbReference>
<dbReference type="InterPro" id="IPR036021">
    <property type="entry name" value="Tungsten_al_ferr_oxy-like_C"/>
</dbReference>
<dbReference type="HOGENOM" id="CLU_020364_1_0_2"/>
<dbReference type="GeneID" id="24797372"/>
<evidence type="ECO:0000256" key="7">
    <source>
        <dbReference type="ARBA" id="ARBA00023014"/>
    </source>
</evidence>
<dbReference type="InterPro" id="IPR001203">
    <property type="entry name" value="OxRdtase_Ald_Fedxn_C"/>
</dbReference>
<dbReference type="GO" id="GO:0046872">
    <property type="term" value="F:metal ion binding"/>
    <property type="evidence" value="ECO:0007669"/>
    <property type="project" value="UniProtKB-KW"/>
</dbReference>
<dbReference type="Pfam" id="PF02730">
    <property type="entry name" value="AFOR_N"/>
    <property type="match status" value="1"/>
</dbReference>
<dbReference type="InterPro" id="IPR013984">
    <property type="entry name" value="Ald_Fedxn_OxRdtase_dom2"/>
</dbReference>
<evidence type="ECO:0000256" key="2">
    <source>
        <dbReference type="ARBA" id="ARBA00011032"/>
    </source>
</evidence>
<keyword evidence="5" id="KW-0560">Oxidoreductase</keyword>
<protein>
    <submittedName>
        <fullName evidence="10">Aldehyde:ferredoxin oxidoreductase</fullName>
    </submittedName>
</protein>
<keyword evidence="3" id="KW-0004">4Fe-4S</keyword>
<proteinExistence type="inferred from homology"/>
<dbReference type="KEGG" id="gac:GACE_0775"/>
<dbReference type="Gene3D" id="1.10.569.10">
    <property type="entry name" value="Aldehyde Ferredoxin Oxidoreductase Protein, subunit A, domain 2"/>
    <property type="match status" value="1"/>
</dbReference>
<reference evidence="10" key="1">
    <citation type="journal article" date="2015" name="Appl. Environ. Microbiol.">
        <title>The Geoglobus acetivorans genome: Fe(III) reduction, acetate utilization, autotrophic growth, and degradation of aromatic compounds in a hyperthermophilic archaeon.</title>
        <authorList>
            <person name="Mardanov A.V."/>
            <person name="Slododkina G.B."/>
            <person name="Slobodkin A.I."/>
            <person name="Beletsky A.V."/>
            <person name="Gavrilov S.N."/>
            <person name="Kublanov I.V."/>
            <person name="Bonch-Osmolovskaya E.A."/>
            <person name="Skryabin K.G."/>
            <person name="Ravin N.V."/>
        </authorList>
    </citation>
    <scope>NUCLEOTIDE SEQUENCE [LARGE SCALE GENOMIC DNA]</scope>
    <source>
        <strain evidence="10">SBH6</strain>
    </source>
</reference>